<keyword evidence="3" id="KW-1185">Reference proteome</keyword>
<dbReference type="PANTHER" id="PTHR21373:SF0">
    <property type="entry name" value="N-ALPHA-ACETYLTRANSFERASE 35, NATC AUXILIARY SUBUNIT"/>
    <property type="match status" value="1"/>
</dbReference>
<evidence type="ECO:0000259" key="1">
    <source>
        <dbReference type="Pfam" id="PF25789"/>
    </source>
</evidence>
<dbReference type="Proteomes" id="UP000030645">
    <property type="component" value="Unassembled WGS sequence"/>
</dbReference>
<dbReference type="Pfam" id="PF25789">
    <property type="entry name" value="TPR_NAA35"/>
    <property type="match status" value="1"/>
</dbReference>
<evidence type="ECO:0000313" key="2">
    <source>
        <dbReference type="EMBL" id="EXC25756.1"/>
    </source>
</evidence>
<protein>
    <recommendedName>
        <fullName evidence="1">NAA35-like TPR repeats domain-containing protein</fullName>
    </recommendedName>
</protein>
<dbReference type="eggNOG" id="KOG2343">
    <property type="taxonomic scope" value="Eukaryota"/>
</dbReference>
<dbReference type="STRING" id="981085.W9S4T8"/>
<organism evidence="2 3">
    <name type="scientific">Morus notabilis</name>
    <dbReference type="NCBI Taxonomy" id="981085"/>
    <lineage>
        <taxon>Eukaryota</taxon>
        <taxon>Viridiplantae</taxon>
        <taxon>Streptophyta</taxon>
        <taxon>Embryophyta</taxon>
        <taxon>Tracheophyta</taxon>
        <taxon>Spermatophyta</taxon>
        <taxon>Magnoliopsida</taxon>
        <taxon>eudicotyledons</taxon>
        <taxon>Gunneridae</taxon>
        <taxon>Pentapetalae</taxon>
        <taxon>rosids</taxon>
        <taxon>fabids</taxon>
        <taxon>Rosales</taxon>
        <taxon>Moraceae</taxon>
        <taxon>Moreae</taxon>
        <taxon>Morus</taxon>
    </lineage>
</organism>
<reference evidence="3" key="1">
    <citation type="submission" date="2013-01" db="EMBL/GenBank/DDBJ databases">
        <title>Draft Genome Sequence of a Mulberry Tree, Morus notabilis C.K. Schneid.</title>
        <authorList>
            <person name="He N."/>
            <person name="Zhao S."/>
        </authorList>
    </citation>
    <scope>NUCLEOTIDE SEQUENCE</scope>
</reference>
<proteinExistence type="predicted"/>
<name>W9S4T8_9ROSA</name>
<gene>
    <name evidence="2" type="ORF">L484_004055</name>
</gene>
<dbReference type="InterPro" id="IPR057982">
    <property type="entry name" value="TPR_NAA35"/>
</dbReference>
<dbReference type="PANTHER" id="PTHR21373">
    <property type="entry name" value="GLUCOSE REPRESSIBLE PROTEIN MAK10"/>
    <property type="match status" value="1"/>
</dbReference>
<dbReference type="AlphaFoldDB" id="W9S4T8"/>
<dbReference type="InterPro" id="IPR007244">
    <property type="entry name" value="Naa35_N"/>
</dbReference>
<dbReference type="GO" id="GO:0031417">
    <property type="term" value="C:NatC complex"/>
    <property type="evidence" value="ECO:0007669"/>
    <property type="project" value="InterPro"/>
</dbReference>
<dbReference type="EMBL" id="KE346083">
    <property type="protein sequence ID" value="EXC25756.1"/>
    <property type="molecule type" value="Genomic_DNA"/>
</dbReference>
<evidence type="ECO:0000313" key="3">
    <source>
        <dbReference type="Proteomes" id="UP000030645"/>
    </source>
</evidence>
<sequence length="240" mass="27838">MKIFQHILVWVEEQTYWIASRFLILGFELELYSPSEYCMVYWYLYVVLVKLAEKIHIKMVATNSAGKKRGKKKRDAPKDAAKDYRIPPGVLFLQCQICLAEGLTMMLAALRNEHGILQSRSPFNTEHERFIQHFELLQKASIPDHMSYPSFKESTSYACFSNLLMYNYFKDAQRIAKEVKSSFSNEPDKLAELKRLEQVAEHNSIALNVICRVGTLDPSLKVSFEFNHHPYFATAVVKRS</sequence>
<feature type="domain" description="NAA35-like TPR repeats" evidence="1">
    <location>
        <begin position="3"/>
        <end position="235"/>
    </location>
</feature>
<accession>W9S4T8</accession>